<evidence type="ECO:0000256" key="9">
    <source>
        <dbReference type="ARBA" id="ARBA00023136"/>
    </source>
</evidence>
<evidence type="ECO:0000256" key="6">
    <source>
        <dbReference type="ARBA" id="ARBA00022824"/>
    </source>
</evidence>
<accession>A0A1X6NAL8</accession>
<dbReference type="GeneID" id="36323556"/>
<comment type="similarity">
    <text evidence="2">Belongs to the SRP receptor beta subunit family.</text>
</comment>
<evidence type="ECO:0000313" key="12">
    <source>
        <dbReference type="EMBL" id="OSX65413.1"/>
    </source>
</evidence>
<organism evidence="12 13">
    <name type="scientific">Postia placenta MAD-698-R-SB12</name>
    <dbReference type="NCBI Taxonomy" id="670580"/>
    <lineage>
        <taxon>Eukaryota</taxon>
        <taxon>Fungi</taxon>
        <taxon>Dikarya</taxon>
        <taxon>Basidiomycota</taxon>
        <taxon>Agaricomycotina</taxon>
        <taxon>Agaricomycetes</taxon>
        <taxon>Polyporales</taxon>
        <taxon>Adustoporiaceae</taxon>
        <taxon>Rhodonia</taxon>
    </lineage>
</organism>
<dbReference type="InterPro" id="IPR019009">
    <property type="entry name" value="SRP_receptor_beta_su"/>
</dbReference>
<evidence type="ECO:0000256" key="1">
    <source>
        <dbReference type="ARBA" id="ARBA00004389"/>
    </source>
</evidence>
<keyword evidence="7 11" id="KW-1133">Transmembrane helix</keyword>
<evidence type="ECO:0000256" key="5">
    <source>
        <dbReference type="ARBA" id="ARBA00022741"/>
    </source>
</evidence>
<evidence type="ECO:0000313" key="13">
    <source>
        <dbReference type="Proteomes" id="UP000194127"/>
    </source>
</evidence>
<dbReference type="Proteomes" id="UP000194127">
    <property type="component" value="Unassembled WGS sequence"/>
</dbReference>
<evidence type="ECO:0000256" key="2">
    <source>
        <dbReference type="ARBA" id="ARBA00005619"/>
    </source>
</evidence>
<keyword evidence="6" id="KW-0256">Endoplasmic reticulum</keyword>
<evidence type="ECO:0000256" key="10">
    <source>
        <dbReference type="ARBA" id="ARBA00023170"/>
    </source>
</evidence>
<sequence>MDPSSNPSVTITPQPEVLLPSSVFTRQTLVIASLSLGIVLLAIFFILTRRRTSARGDAVLLVGPLDAGKTAILSTSNSAVVPLAQKTLRIIDIPGHPRIRDQFREHMQDARGIVFVVDASTVARAGPAVAEHLHQVLHAITSLPPSRPTPALLIVAHKSDLLKPTAQATPDQLAINRVRTILERELERRRASQAGGVGIEGLGAEGAESELGGLECSGAGEFKFENWEGGDVSFVGTYVAVGATVYHGLHFMQDLVSEMVHDDPIRRPSAAQVVARFDALCPTLNFWILRSRLVKRDESWLGRIFRGIWHIFRTAGHVLARHPTVPTP</sequence>
<evidence type="ECO:0000256" key="7">
    <source>
        <dbReference type="ARBA" id="ARBA00022989"/>
    </source>
</evidence>
<name>A0A1X6NAL8_9APHY</name>
<dbReference type="AlphaFoldDB" id="A0A1X6NAL8"/>
<keyword evidence="10" id="KW-0675">Receptor</keyword>
<proteinExistence type="inferred from homology"/>
<feature type="transmembrane region" description="Helical" evidence="11">
    <location>
        <begin position="28"/>
        <end position="47"/>
    </location>
</feature>
<dbReference type="GO" id="GO:0005789">
    <property type="term" value="C:endoplasmic reticulum membrane"/>
    <property type="evidence" value="ECO:0007669"/>
    <property type="project" value="UniProtKB-SubCell"/>
</dbReference>
<dbReference type="SUPFAM" id="SSF52540">
    <property type="entry name" value="P-loop containing nucleoside triphosphate hydrolases"/>
    <property type="match status" value="1"/>
</dbReference>
<reference evidence="12 13" key="1">
    <citation type="submission" date="2017-04" db="EMBL/GenBank/DDBJ databases">
        <title>Genome Sequence of the Model Brown-Rot Fungus Postia placenta SB12.</title>
        <authorList>
            <consortium name="DOE Joint Genome Institute"/>
            <person name="Gaskell J."/>
            <person name="Kersten P."/>
            <person name="Larrondo L.F."/>
            <person name="Canessa P."/>
            <person name="Martinez D."/>
            <person name="Hibbett D."/>
            <person name="Schmoll M."/>
            <person name="Kubicek C.P."/>
            <person name="Martinez A.T."/>
            <person name="Yadav J."/>
            <person name="Master E."/>
            <person name="Magnuson J.K."/>
            <person name="James T."/>
            <person name="Yaver D."/>
            <person name="Berka R."/>
            <person name="Labutti K."/>
            <person name="Lipzen A."/>
            <person name="Aerts A."/>
            <person name="Barry K."/>
            <person name="Henrissat B."/>
            <person name="Blanchette R."/>
            <person name="Grigoriev I."/>
            <person name="Cullen D."/>
        </authorList>
    </citation>
    <scope>NUCLEOTIDE SEQUENCE [LARGE SCALE GENOMIC DNA]</scope>
    <source>
        <strain evidence="12 13">MAD-698-R-SB12</strain>
    </source>
</reference>
<keyword evidence="5" id="KW-0547">Nucleotide-binding</keyword>
<evidence type="ECO:0000256" key="11">
    <source>
        <dbReference type="SAM" id="Phobius"/>
    </source>
</evidence>
<dbReference type="GO" id="GO:0005525">
    <property type="term" value="F:GTP binding"/>
    <property type="evidence" value="ECO:0007669"/>
    <property type="project" value="UniProtKB-KW"/>
</dbReference>
<keyword evidence="13" id="KW-1185">Reference proteome</keyword>
<dbReference type="STRING" id="670580.A0A1X6NAL8"/>
<keyword evidence="8" id="KW-0342">GTP-binding</keyword>
<dbReference type="OrthoDB" id="41266at2759"/>
<protein>
    <recommendedName>
        <fullName evidence="3">Signal recognition particle receptor subunit beta</fullName>
    </recommendedName>
</protein>
<keyword evidence="4 11" id="KW-0812">Transmembrane</keyword>
<evidence type="ECO:0000256" key="3">
    <source>
        <dbReference type="ARBA" id="ARBA00020256"/>
    </source>
</evidence>
<dbReference type="InterPro" id="IPR027417">
    <property type="entry name" value="P-loop_NTPase"/>
</dbReference>
<dbReference type="RefSeq" id="XP_024342207.1">
    <property type="nucleotide sequence ID" value="XM_024478606.1"/>
</dbReference>
<evidence type="ECO:0000256" key="8">
    <source>
        <dbReference type="ARBA" id="ARBA00023134"/>
    </source>
</evidence>
<gene>
    <name evidence="12" type="ORF">POSPLADRAFT_1044788</name>
</gene>
<evidence type="ECO:0000256" key="4">
    <source>
        <dbReference type="ARBA" id="ARBA00022692"/>
    </source>
</evidence>
<comment type="subcellular location">
    <subcellularLocation>
        <location evidence="1">Endoplasmic reticulum membrane</location>
        <topology evidence="1">Single-pass membrane protein</topology>
    </subcellularLocation>
</comment>
<keyword evidence="9 11" id="KW-0472">Membrane</keyword>
<dbReference type="Gene3D" id="3.40.50.300">
    <property type="entry name" value="P-loop containing nucleotide triphosphate hydrolases"/>
    <property type="match status" value="1"/>
</dbReference>
<dbReference type="EMBL" id="KZ110593">
    <property type="protein sequence ID" value="OSX65413.1"/>
    <property type="molecule type" value="Genomic_DNA"/>
</dbReference>
<dbReference type="Pfam" id="PF09439">
    <property type="entry name" value="SRPRB"/>
    <property type="match status" value="1"/>
</dbReference>